<evidence type="ECO:0000256" key="3">
    <source>
        <dbReference type="ARBA" id="ARBA00022989"/>
    </source>
</evidence>
<accession>A0A2I1DQJ1</accession>
<dbReference type="EMBL" id="MXAV01000004">
    <property type="protein sequence ID" value="PKY12161.1"/>
    <property type="molecule type" value="Genomic_DNA"/>
</dbReference>
<dbReference type="AlphaFoldDB" id="A0A2I1DQJ1"/>
<organism evidence="7 8">
    <name type="scientific">Acidithiobacillus marinus</name>
    <dbReference type="NCBI Taxonomy" id="187490"/>
    <lineage>
        <taxon>Bacteria</taxon>
        <taxon>Pseudomonadati</taxon>
        <taxon>Pseudomonadota</taxon>
        <taxon>Acidithiobacillia</taxon>
        <taxon>Acidithiobacillales</taxon>
        <taxon>Acidithiobacillaceae</taxon>
        <taxon>Acidithiobacillus</taxon>
    </lineage>
</organism>
<keyword evidence="4 5" id="KW-0472">Membrane</keyword>
<feature type="transmembrane region" description="Helical" evidence="5">
    <location>
        <begin position="168"/>
        <end position="198"/>
    </location>
</feature>
<comment type="caution">
    <text evidence="7">The sequence shown here is derived from an EMBL/GenBank/DDBJ whole genome shotgun (WGS) entry which is preliminary data.</text>
</comment>
<dbReference type="InterPro" id="IPR051533">
    <property type="entry name" value="WaaL-like"/>
</dbReference>
<dbReference type="InParanoid" id="A0A2I1DQJ1"/>
<name>A0A2I1DQJ1_9PROT</name>
<gene>
    <name evidence="7" type="ORF">B1757_00915</name>
</gene>
<evidence type="ECO:0000313" key="8">
    <source>
        <dbReference type="Proteomes" id="UP000234329"/>
    </source>
</evidence>
<comment type="subcellular location">
    <subcellularLocation>
        <location evidence="1">Membrane</location>
        <topology evidence="1">Multi-pass membrane protein</topology>
    </subcellularLocation>
</comment>
<dbReference type="Proteomes" id="UP000234329">
    <property type="component" value="Unassembled WGS sequence"/>
</dbReference>
<evidence type="ECO:0000313" key="7">
    <source>
        <dbReference type="EMBL" id="PKY12161.1"/>
    </source>
</evidence>
<dbReference type="Pfam" id="PF04932">
    <property type="entry name" value="Wzy_C"/>
    <property type="match status" value="1"/>
</dbReference>
<evidence type="ECO:0000259" key="6">
    <source>
        <dbReference type="Pfam" id="PF04932"/>
    </source>
</evidence>
<proteinExistence type="predicted"/>
<feature type="transmembrane region" description="Helical" evidence="5">
    <location>
        <begin position="121"/>
        <end position="148"/>
    </location>
</feature>
<dbReference type="PANTHER" id="PTHR37422">
    <property type="entry name" value="TEICHURONIC ACID BIOSYNTHESIS PROTEIN TUAE"/>
    <property type="match status" value="1"/>
</dbReference>
<protein>
    <submittedName>
        <fullName evidence="7">Polymerase</fullName>
    </submittedName>
</protein>
<dbReference type="PANTHER" id="PTHR37422:SF13">
    <property type="entry name" value="LIPOPOLYSACCHARIDE BIOSYNTHESIS PROTEIN PA4999-RELATED"/>
    <property type="match status" value="1"/>
</dbReference>
<feature type="transmembrane region" description="Helical" evidence="5">
    <location>
        <begin position="12"/>
        <end position="34"/>
    </location>
</feature>
<evidence type="ECO:0000256" key="5">
    <source>
        <dbReference type="SAM" id="Phobius"/>
    </source>
</evidence>
<reference evidence="7 8" key="1">
    <citation type="submission" date="2017-03" db="EMBL/GenBank/DDBJ databases">
        <title>Draft genime sequence of the acidophilic sulfur-oxidizing bacterium Acidithiobacillus sp. SH, isolated from seawater.</title>
        <authorList>
            <person name="Sharmin S."/>
            <person name="Tokuhisa M."/>
            <person name="Kanao T."/>
            <person name="Kamimura K."/>
        </authorList>
    </citation>
    <scope>NUCLEOTIDE SEQUENCE [LARGE SCALE GENOMIC DNA]</scope>
    <source>
        <strain evidence="7 8">SH</strain>
    </source>
</reference>
<feature type="transmembrane region" description="Helical" evidence="5">
    <location>
        <begin position="219"/>
        <end position="242"/>
    </location>
</feature>
<evidence type="ECO:0000256" key="2">
    <source>
        <dbReference type="ARBA" id="ARBA00022692"/>
    </source>
</evidence>
<evidence type="ECO:0000256" key="1">
    <source>
        <dbReference type="ARBA" id="ARBA00004141"/>
    </source>
</evidence>
<keyword evidence="2 5" id="KW-0812">Transmembrane</keyword>
<feature type="transmembrane region" description="Helical" evidence="5">
    <location>
        <begin position="46"/>
        <end position="65"/>
    </location>
</feature>
<dbReference type="GO" id="GO:0016020">
    <property type="term" value="C:membrane"/>
    <property type="evidence" value="ECO:0007669"/>
    <property type="project" value="UniProtKB-SubCell"/>
</dbReference>
<feature type="transmembrane region" description="Helical" evidence="5">
    <location>
        <begin position="254"/>
        <end position="273"/>
    </location>
</feature>
<keyword evidence="8" id="KW-1185">Reference proteome</keyword>
<feature type="transmembrane region" description="Helical" evidence="5">
    <location>
        <begin position="77"/>
        <end position="92"/>
    </location>
</feature>
<sequence>MPWKEKWIKTLIRFFILGLLINAILAFLMTWHVLPWRNVNNLPYTGFGGHIYLSLAIVHVFLWMVWDLKFQWNFKRWLNIAIAIILFAQLVLAQGRSGQLLFIILLPAAILMLYKGKWRYWLSLVILLCVSGMMFVPSVYGMFALGVHQLIHFNIHATDINSSWGLRIIAMIGGVMMFLSHPLFGVGTGSFLSSITAIQDAHMLPKTPLFIMNTAANSFISEAAVLGVLGLGLFIWFLWGVLKEAWSDRMMPQNWFALSYISIFIVGGLYNSLNWGYADSITIALMAGLPLNRFFIPVCDARKNV</sequence>
<evidence type="ECO:0000256" key="4">
    <source>
        <dbReference type="ARBA" id="ARBA00023136"/>
    </source>
</evidence>
<dbReference type="InterPro" id="IPR007016">
    <property type="entry name" value="O-antigen_ligase-rel_domated"/>
</dbReference>
<feature type="transmembrane region" description="Helical" evidence="5">
    <location>
        <begin position="98"/>
        <end position="114"/>
    </location>
</feature>
<keyword evidence="3 5" id="KW-1133">Transmembrane helix</keyword>
<feature type="domain" description="O-antigen ligase-related" evidence="6">
    <location>
        <begin position="82"/>
        <end position="235"/>
    </location>
</feature>